<dbReference type="Pfam" id="PF00528">
    <property type="entry name" value="BPD_transp_1"/>
    <property type="match status" value="1"/>
</dbReference>
<keyword evidence="5 7" id="KW-1133">Transmembrane helix</keyword>
<sequence length="339" mass="34530">MEPALVETLIVARRGRGRTAGRLLLVRVAIAFPVLLVVSLALFALAGLSPFDPLATYLGGEYQSASQAQREAAQVAYGLDASWWSAWWRWACALLSGDLGFSSTKGRPVAEVLAQGLPFTIGLSATALLIAAAAAITLGAVAGMRSGSRLDKTVSALATALAATPPFVVSLLLVAVFAVGLRALPTSGARAPGEPYTLGGIVSHAALPVTALALSQMPWLLLSMRSAVVDAARSDAVRGARARGISGATLLRGHIGPMSVLPTLALLGTRLPEVIAGATIVETVFGWPGIASALVDSATALDFPLFASLSLLAAAAVLAGSALADAAAVWLDPRIELAG</sequence>
<reference evidence="9 10" key="2">
    <citation type="journal article" date="2011" name="Stand. Genomic Sci.">
        <title>Complete genome sequence of Tsukamurella paurometabola type strain (no. 33).</title>
        <authorList>
            <person name="Munk A.C."/>
            <person name="Lapidus A."/>
            <person name="Lucas S."/>
            <person name="Nolan M."/>
            <person name="Tice H."/>
            <person name="Cheng J.F."/>
            <person name="Del Rio T.G."/>
            <person name="Goodwin L."/>
            <person name="Pitluck S."/>
            <person name="Liolios K."/>
            <person name="Huntemann M."/>
            <person name="Ivanova N."/>
            <person name="Mavromatis K."/>
            <person name="Mikhailova N."/>
            <person name="Pati A."/>
            <person name="Chen A."/>
            <person name="Palaniappan K."/>
            <person name="Tapia R."/>
            <person name="Han C."/>
            <person name="Land M."/>
            <person name="Hauser L."/>
            <person name="Chang Y.J."/>
            <person name="Jeffries C.D."/>
            <person name="Brettin T."/>
            <person name="Yasawong M."/>
            <person name="Brambilla E.M."/>
            <person name="Rohde M."/>
            <person name="Sikorski J."/>
            <person name="Goker M."/>
            <person name="Detter J.C."/>
            <person name="Woyke T."/>
            <person name="Bristow J."/>
            <person name="Eisen J.A."/>
            <person name="Markowitz V."/>
            <person name="Hugenholtz P."/>
            <person name="Kyrpides N.C."/>
            <person name="Klenk H.P."/>
        </authorList>
    </citation>
    <scope>NUCLEOTIDE SEQUENCE [LARGE SCALE GENOMIC DNA]</scope>
    <source>
        <strain evidence="10">ATCC 8368 / DSM 20162 / CCUG 35730 / CIP 100753 / JCM 10117 / KCTC 9821 / NBRC 16120 / NCIMB 702349 / NCTC 13040</strain>
    </source>
</reference>
<comment type="similarity">
    <text evidence="7">Belongs to the binding-protein-dependent transport system permease family.</text>
</comment>
<evidence type="ECO:0000259" key="8">
    <source>
        <dbReference type="PROSITE" id="PS50928"/>
    </source>
</evidence>
<dbReference type="EMBL" id="CP001966">
    <property type="protein sequence ID" value="ADG78582.1"/>
    <property type="molecule type" value="Genomic_DNA"/>
</dbReference>
<dbReference type="GO" id="GO:0055085">
    <property type="term" value="P:transmembrane transport"/>
    <property type="evidence" value="ECO:0007669"/>
    <property type="project" value="InterPro"/>
</dbReference>
<dbReference type="Gene3D" id="1.10.3720.10">
    <property type="entry name" value="MetI-like"/>
    <property type="match status" value="1"/>
</dbReference>
<dbReference type="eggNOG" id="COG0601">
    <property type="taxonomic scope" value="Bacteria"/>
</dbReference>
<accession>D5UNL4</accession>
<keyword evidence="2 7" id="KW-0813">Transport</keyword>
<evidence type="ECO:0000256" key="6">
    <source>
        <dbReference type="ARBA" id="ARBA00023136"/>
    </source>
</evidence>
<dbReference type="PANTHER" id="PTHR43163:SF9">
    <property type="entry name" value="ABC TRANSPORTER PERMEASE PROTEIN"/>
    <property type="match status" value="1"/>
</dbReference>
<gene>
    <name evidence="9" type="ordered locus">Tpau_1970</name>
</gene>
<name>D5UNL4_TSUPD</name>
<dbReference type="HOGENOM" id="CLU_036879_1_0_11"/>
<proteinExistence type="inferred from homology"/>
<dbReference type="STRING" id="521096.Tpau_1970"/>
<dbReference type="SUPFAM" id="SSF161098">
    <property type="entry name" value="MetI-like"/>
    <property type="match status" value="1"/>
</dbReference>
<feature type="transmembrane region" description="Helical" evidence="7">
    <location>
        <begin position="156"/>
        <end position="184"/>
    </location>
</feature>
<dbReference type="Proteomes" id="UP000001213">
    <property type="component" value="Chromosome"/>
</dbReference>
<evidence type="ECO:0000256" key="1">
    <source>
        <dbReference type="ARBA" id="ARBA00004651"/>
    </source>
</evidence>
<dbReference type="PROSITE" id="PS50928">
    <property type="entry name" value="ABC_TM1"/>
    <property type="match status" value="1"/>
</dbReference>
<evidence type="ECO:0000256" key="2">
    <source>
        <dbReference type="ARBA" id="ARBA00022448"/>
    </source>
</evidence>
<feature type="transmembrane region" description="Helical" evidence="7">
    <location>
        <begin position="196"/>
        <end position="215"/>
    </location>
</feature>
<feature type="transmembrane region" description="Helical" evidence="7">
    <location>
        <begin position="307"/>
        <end position="331"/>
    </location>
</feature>
<evidence type="ECO:0000256" key="5">
    <source>
        <dbReference type="ARBA" id="ARBA00022989"/>
    </source>
</evidence>
<comment type="subcellular location">
    <subcellularLocation>
        <location evidence="1 7">Cell membrane</location>
        <topology evidence="1 7">Multi-pass membrane protein</topology>
    </subcellularLocation>
</comment>
<protein>
    <submittedName>
        <fullName evidence="9">Binding-protein-dependent transport systems inner membrane component</fullName>
    </submittedName>
</protein>
<evidence type="ECO:0000256" key="3">
    <source>
        <dbReference type="ARBA" id="ARBA00022475"/>
    </source>
</evidence>
<keyword evidence="10" id="KW-1185">Reference proteome</keyword>
<keyword evidence="6 7" id="KW-0472">Membrane</keyword>
<evidence type="ECO:0000256" key="7">
    <source>
        <dbReference type="RuleBase" id="RU363032"/>
    </source>
</evidence>
<dbReference type="InterPro" id="IPR000515">
    <property type="entry name" value="MetI-like"/>
</dbReference>
<dbReference type="KEGG" id="tpr:Tpau_1970"/>
<feature type="transmembrane region" description="Helical" evidence="7">
    <location>
        <begin position="24"/>
        <end position="48"/>
    </location>
</feature>
<organism evidence="9 10">
    <name type="scientific">Tsukamurella paurometabola (strain ATCC 8368 / DSM 20162 / CCUG 35730 / CIP 100753 / JCM 10117 / KCTC 9821 / NBRC 16120 / NCIMB 702349 / NCTC 13040)</name>
    <name type="common">Corynebacterium paurometabolum</name>
    <dbReference type="NCBI Taxonomy" id="521096"/>
    <lineage>
        <taxon>Bacteria</taxon>
        <taxon>Bacillati</taxon>
        <taxon>Actinomycetota</taxon>
        <taxon>Actinomycetes</taxon>
        <taxon>Mycobacteriales</taxon>
        <taxon>Tsukamurellaceae</taxon>
        <taxon>Tsukamurella</taxon>
    </lineage>
</organism>
<feature type="transmembrane region" description="Helical" evidence="7">
    <location>
        <begin position="121"/>
        <end position="144"/>
    </location>
</feature>
<evidence type="ECO:0000256" key="4">
    <source>
        <dbReference type="ARBA" id="ARBA00022692"/>
    </source>
</evidence>
<evidence type="ECO:0000313" key="9">
    <source>
        <dbReference type="EMBL" id="ADG78582.1"/>
    </source>
</evidence>
<dbReference type="AlphaFoldDB" id="D5UNL4"/>
<dbReference type="PANTHER" id="PTHR43163">
    <property type="entry name" value="DIPEPTIDE TRANSPORT SYSTEM PERMEASE PROTEIN DPPB-RELATED"/>
    <property type="match status" value="1"/>
</dbReference>
<keyword evidence="3" id="KW-1003">Cell membrane</keyword>
<feature type="domain" description="ABC transmembrane type-1" evidence="8">
    <location>
        <begin position="117"/>
        <end position="324"/>
    </location>
</feature>
<evidence type="ECO:0000313" key="10">
    <source>
        <dbReference type="Proteomes" id="UP000001213"/>
    </source>
</evidence>
<dbReference type="CDD" id="cd06261">
    <property type="entry name" value="TM_PBP2"/>
    <property type="match status" value="1"/>
</dbReference>
<dbReference type="InterPro" id="IPR035906">
    <property type="entry name" value="MetI-like_sf"/>
</dbReference>
<dbReference type="GO" id="GO:0005886">
    <property type="term" value="C:plasma membrane"/>
    <property type="evidence" value="ECO:0007669"/>
    <property type="project" value="UniProtKB-SubCell"/>
</dbReference>
<reference evidence="10" key="1">
    <citation type="submission" date="2010-03" db="EMBL/GenBank/DDBJ databases">
        <title>The complete chromosome of Tsukamurella paurometabola DSM 20162.</title>
        <authorList>
            <consortium name="US DOE Joint Genome Institute (JGI-PGF)"/>
            <person name="Lucas S."/>
            <person name="Copeland A."/>
            <person name="Lapidus A."/>
            <person name="Glavina del Rio T."/>
            <person name="Dalin E."/>
            <person name="Tice H."/>
            <person name="Bruce D."/>
            <person name="Goodwin L."/>
            <person name="Pitluck S."/>
            <person name="Kyrpides N."/>
            <person name="Mavromatis K."/>
            <person name="Ivanova N."/>
            <person name="Mikhailova N."/>
            <person name="Munk A.C."/>
            <person name="Brettin T."/>
            <person name="Detter J.C."/>
            <person name="Tapia R."/>
            <person name="Han C."/>
            <person name="Larimer F."/>
            <person name="Land M."/>
            <person name="Hauser L."/>
            <person name="Markowitz V."/>
            <person name="Cheng J.-F."/>
            <person name="Hugenholtz P."/>
            <person name="Woyke T."/>
            <person name="Wu D."/>
            <person name="Jando M."/>
            <person name="Brambilla E."/>
            <person name="Klenk H.-P."/>
            <person name="Eisen J.A."/>
        </authorList>
    </citation>
    <scope>NUCLEOTIDE SEQUENCE [LARGE SCALE GENOMIC DNA]</scope>
    <source>
        <strain evidence="10">ATCC 8368 / DSM 20162 / CCUG 35730 / CIP 100753 / JCM 10117 / KCTC 9821 / NBRC 16120 / NCIMB 702349 / NCTC 13040</strain>
    </source>
</reference>
<keyword evidence="4 7" id="KW-0812">Transmembrane</keyword>